<comment type="caution">
    <text evidence="2">The sequence shown here is derived from an EMBL/GenBank/DDBJ whole genome shotgun (WGS) entry which is preliminary data.</text>
</comment>
<evidence type="ECO:0000256" key="1">
    <source>
        <dbReference type="SAM" id="MobiDB-lite"/>
    </source>
</evidence>
<dbReference type="InParanoid" id="A0A2P5EF82"/>
<sequence>MFFNPKMVFLLNPIPRSRRESARTEGNETPVLESTTGSEDPARESDPKRGTVVRLAKKKFSASSRKGCFGFVESLEKTATPATAAAAAAAAAEATVRAAATALYGREVAEGV</sequence>
<proteinExistence type="predicted"/>
<gene>
    <name evidence="2" type="ORF">TorRG33x02_199550</name>
</gene>
<name>A0A2P5EF82_TREOI</name>
<feature type="region of interest" description="Disordered" evidence="1">
    <location>
        <begin position="14"/>
        <end position="50"/>
    </location>
</feature>
<feature type="compositionally biased region" description="Basic and acidic residues" evidence="1">
    <location>
        <begin position="17"/>
        <end position="26"/>
    </location>
</feature>
<dbReference type="Proteomes" id="UP000237000">
    <property type="component" value="Unassembled WGS sequence"/>
</dbReference>
<dbReference type="EMBL" id="JXTC01000166">
    <property type="protein sequence ID" value="PON84201.1"/>
    <property type="molecule type" value="Genomic_DNA"/>
</dbReference>
<accession>A0A2P5EF82</accession>
<evidence type="ECO:0000313" key="2">
    <source>
        <dbReference type="EMBL" id="PON84201.1"/>
    </source>
</evidence>
<feature type="compositionally biased region" description="Basic and acidic residues" evidence="1">
    <location>
        <begin position="40"/>
        <end position="49"/>
    </location>
</feature>
<organism evidence="2 3">
    <name type="scientific">Trema orientale</name>
    <name type="common">Charcoal tree</name>
    <name type="synonym">Celtis orientalis</name>
    <dbReference type="NCBI Taxonomy" id="63057"/>
    <lineage>
        <taxon>Eukaryota</taxon>
        <taxon>Viridiplantae</taxon>
        <taxon>Streptophyta</taxon>
        <taxon>Embryophyta</taxon>
        <taxon>Tracheophyta</taxon>
        <taxon>Spermatophyta</taxon>
        <taxon>Magnoliopsida</taxon>
        <taxon>eudicotyledons</taxon>
        <taxon>Gunneridae</taxon>
        <taxon>Pentapetalae</taxon>
        <taxon>rosids</taxon>
        <taxon>fabids</taxon>
        <taxon>Rosales</taxon>
        <taxon>Cannabaceae</taxon>
        <taxon>Trema</taxon>
    </lineage>
</organism>
<protein>
    <submittedName>
        <fullName evidence="2">Uncharacterized protein</fullName>
    </submittedName>
</protein>
<dbReference type="AlphaFoldDB" id="A0A2P5EF82"/>
<evidence type="ECO:0000313" key="3">
    <source>
        <dbReference type="Proteomes" id="UP000237000"/>
    </source>
</evidence>
<dbReference type="OrthoDB" id="10345731at2759"/>
<keyword evidence="3" id="KW-1185">Reference proteome</keyword>
<reference evidence="3" key="1">
    <citation type="submission" date="2016-06" db="EMBL/GenBank/DDBJ databases">
        <title>Parallel loss of symbiosis genes in relatives of nitrogen-fixing non-legume Parasponia.</title>
        <authorList>
            <person name="Van Velzen R."/>
            <person name="Holmer R."/>
            <person name="Bu F."/>
            <person name="Rutten L."/>
            <person name="Van Zeijl A."/>
            <person name="Liu W."/>
            <person name="Santuari L."/>
            <person name="Cao Q."/>
            <person name="Sharma T."/>
            <person name="Shen D."/>
            <person name="Roswanjaya Y."/>
            <person name="Wardhani T."/>
            <person name="Kalhor M.S."/>
            <person name="Jansen J."/>
            <person name="Van den Hoogen J."/>
            <person name="Gungor B."/>
            <person name="Hartog M."/>
            <person name="Hontelez J."/>
            <person name="Verver J."/>
            <person name="Yang W.-C."/>
            <person name="Schijlen E."/>
            <person name="Repin R."/>
            <person name="Schilthuizen M."/>
            <person name="Schranz E."/>
            <person name="Heidstra R."/>
            <person name="Miyata K."/>
            <person name="Fedorova E."/>
            <person name="Kohlen W."/>
            <person name="Bisseling T."/>
            <person name="Smit S."/>
            <person name="Geurts R."/>
        </authorList>
    </citation>
    <scope>NUCLEOTIDE SEQUENCE [LARGE SCALE GENOMIC DNA]</scope>
    <source>
        <strain evidence="3">cv. RG33-2</strain>
    </source>
</reference>